<reference evidence="1 2" key="1">
    <citation type="journal article" date="2014" name="Mol. Plant">
        <title>Chromosome Scale Genome Assembly and Transcriptome Profiling of Nannochloropsis gaditana in Nitrogen Depletion.</title>
        <authorList>
            <person name="Corteggiani Carpinelli E."/>
            <person name="Telatin A."/>
            <person name="Vitulo N."/>
            <person name="Forcato C."/>
            <person name="D'Angelo M."/>
            <person name="Schiavon R."/>
            <person name="Vezzi A."/>
            <person name="Giacometti G.M."/>
            <person name="Morosinotto T."/>
            <person name="Valle G."/>
        </authorList>
    </citation>
    <scope>NUCLEOTIDE SEQUENCE [LARGE SCALE GENOMIC DNA]</scope>
    <source>
        <strain evidence="1 2">B-31</strain>
    </source>
</reference>
<evidence type="ECO:0000313" key="1">
    <source>
        <dbReference type="EMBL" id="EWM26573.1"/>
    </source>
</evidence>
<dbReference type="Proteomes" id="UP000019335">
    <property type="component" value="Chromosome 8"/>
</dbReference>
<evidence type="ECO:0000313" key="2">
    <source>
        <dbReference type="Proteomes" id="UP000019335"/>
    </source>
</evidence>
<comment type="caution">
    <text evidence="1">The sequence shown here is derived from an EMBL/GenBank/DDBJ whole genome shotgun (WGS) entry which is preliminary data.</text>
</comment>
<dbReference type="EMBL" id="AZIL01000609">
    <property type="protein sequence ID" value="EWM26573.1"/>
    <property type="molecule type" value="Genomic_DNA"/>
</dbReference>
<organism evidence="1 2">
    <name type="scientific">Nannochloropsis gaditana</name>
    <dbReference type="NCBI Taxonomy" id="72520"/>
    <lineage>
        <taxon>Eukaryota</taxon>
        <taxon>Sar</taxon>
        <taxon>Stramenopiles</taxon>
        <taxon>Ochrophyta</taxon>
        <taxon>Eustigmatophyceae</taxon>
        <taxon>Eustigmatales</taxon>
        <taxon>Monodopsidaceae</taxon>
        <taxon>Nannochloropsis</taxon>
    </lineage>
</organism>
<name>W7TSR8_9STRA</name>
<proteinExistence type="predicted"/>
<protein>
    <submittedName>
        <fullName evidence="1">Uncharacterized protein</fullName>
    </submittedName>
</protein>
<gene>
    <name evidence="1" type="ORF">Naga_100001g145</name>
</gene>
<keyword evidence="2" id="KW-1185">Reference proteome</keyword>
<accession>W7TSR8</accession>
<sequence>MVPPAAAPSDAGKAFNHASHIHDACRAFCVTSIKILCCLQWNCVGRRRKASLCGWPRRSHLPAGLCFGLHRPEQ</sequence>
<dbReference type="AlphaFoldDB" id="W7TSR8"/>